<feature type="domain" description="RCC1-like" evidence="3">
    <location>
        <begin position="109"/>
        <end position="453"/>
    </location>
</feature>
<reference evidence="4 5" key="1">
    <citation type="submission" date="2023-12" db="EMBL/GenBank/DDBJ databases">
        <title>A high-quality genome assembly for Dillenia turbinata (Dilleniales).</title>
        <authorList>
            <person name="Chanderbali A."/>
        </authorList>
    </citation>
    <scope>NUCLEOTIDE SEQUENCE [LARGE SCALE GENOMIC DNA]</scope>
    <source>
        <strain evidence="4">LSX21</strain>
        <tissue evidence="4">Leaf</tissue>
    </source>
</reference>
<feature type="repeat" description="RCC1" evidence="2">
    <location>
        <begin position="170"/>
        <end position="224"/>
    </location>
</feature>
<feature type="repeat" description="RCC1" evidence="2">
    <location>
        <begin position="296"/>
        <end position="348"/>
    </location>
</feature>
<dbReference type="Proteomes" id="UP001370490">
    <property type="component" value="Unassembled WGS sequence"/>
</dbReference>
<dbReference type="PRINTS" id="PR00633">
    <property type="entry name" value="RCCNDNSATION"/>
</dbReference>
<gene>
    <name evidence="4" type="ORF">RJ641_022350</name>
</gene>
<keyword evidence="1" id="KW-0677">Repeat</keyword>
<proteinExistence type="predicted"/>
<dbReference type="Pfam" id="PF00415">
    <property type="entry name" value="RCC1"/>
    <property type="match status" value="1"/>
</dbReference>
<dbReference type="AlphaFoldDB" id="A0AAN8YRL7"/>
<evidence type="ECO:0000259" key="3">
    <source>
        <dbReference type="Pfam" id="PF25390"/>
    </source>
</evidence>
<dbReference type="Pfam" id="PF25390">
    <property type="entry name" value="WD40_RLD"/>
    <property type="match status" value="1"/>
</dbReference>
<dbReference type="PROSITE" id="PS50012">
    <property type="entry name" value="RCC1_3"/>
    <property type="match status" value="5"/>
</dbReference>
<sequence>MEDGKAPHFAGNLSHKIVSIAAGESHALALTGDGRVYSWGRGMFGRLGTNSESDENIPVPVEFKLGEDGETPKFVGIAAGAYHSLALQEFVLSFFLSLCCNLFLDLYMDGQLGVTRGGENALVPTLLDQFIELCSTDRFNREPQQAGENKLKVCSVKAGGMMSLAIDSLGALWMWGNCPPQSCSDDGVYSLVIIPNPIPVWDFHGHRVVKVACGNEHVVALVTAGEAYKGDELICYSWGMNSHGQLGVGDKEPRSHPVVVETFNQESNLAAYEVACGAFHTAVLSQNKRPSEVFGSVCWTFGLGDKGQLGHGTTQSSLFPKLVEGLPKHVFLVSVDCGLFHTSIVSRAGDVWSWGMEKGLGLFPDATFAGTDSGDSLSPIMISSGGFPDPVQIACGAAHTILVAHDGYRLWSWGRGRSGVLGNGNTVDCLSPSVVLWPPLNKNKEEELRADAGKDKMGGKSGEEVIELERRLSLAVEEIGLLHSKLSVMERYASILHGAIFGKPFEEHDIPTSLQNSGFFDITKEWENMLESADRSKLLRLEGFYRNMIAGVKDKLMKERIQELIRECLSSSENSDTKKL</sequence>
<dbReference type="PANTHER" id="PTHR22870:SF155">
    <property type="entry name" value="E3 UBIQUITIN-PROTEIN LIGASE HERC1-RELATED"/>
    <property type="match status" value="1"/>
</dbReference>
<dbReference type="InterPro" id="IPR051210">
    <property type="entry name" value="Ub_ligase/GEF_domain"/>
</dbReference>
<dbReference type="InterPro" id="IPR058923">
    <property type="entry name" value="RCC1-like_dom"/>
</dbReference>
<dbReference type="PROSITE" id="PS00626">
    <property type="entry name" value="RCC1_2"/>
    <property type="match status" value="2"/>
</dbReference>
<evidence type="ECO:0000256" key="1">
    <source>
        <dbReference type="ARBA" id="ARBA00022737"/>
    </source>
</evidence>
<evidence type="ECO:0000313" key="5">
    <source>
        <dbReference type="Proteomes" id="UP001370490"/>
    </source>
</evidence>
<dbReference type="SUPFAM" id="SSF50985">
    <property type="entry name" value="RCC1/BLIP-II"/>
    <property type="match status" value="2"/>
</dbReference>
<organism evidence="4 5">
    <name type="scientific">Dillenia turbinata</name>
    <dbReference type="NCBI Taxonomy" id="194707"/>
    <lineage>
        <taxon>Eukaryota</taxon>
        <taxon>Viridiplantae</taxon>
        <taxon>Streptophyta</taxon>
        <taxon>Embryophyta</taxon>
        <taxon>Tracheophyta</taxon>
        <taxon>Spermatophyta</taxon>
        <taxon>Magnoliopsida</taxon>
        <taxon>eudicotyledons</taxon>
        <taxon>Gunneridae</taxon>
        <taxon>Pentapetalae</taxon>
        <taxon>Dilleniales</taxon>
        <taxon>Dilleniaceae</taxon>
        <taxon>Dillenia</taxon>
    </lineage>
</organism>
<evidence type="ECO:0000256" key="2">
    <source>
        <dbReference type="PROSITE-ProRule" id="PRU00235"/>
    </source>
</evidence>
<feature type="repeat" description="RCC1" evidence="2">
    <location>
        <begin position="34"/>
        <end position="90"/>
    </location>
</feature>
<evidence type="ECO:0000313" key="4">
    <source>
        <dbReference type="EMBL" id="KAK6912749.1"/>
    </source>
</evidence>
<keyword evidence="5" id="KW-1185">Reference proteome</keyword>
<protein>
    <submittedName>
        <fullName evidence="4">Regulator of chromosome condensation, RCC1</fullName>
    </submittedName>
</protein>
<feature type="repeat" description="RCC1" evidence="2">
    <location>
        <begin position="233"/>
        <end position="287"/>
    </location>
</feature>
<dbReference type="InterPro" id="IPR000408">
    <property type="entry name" value="Reg_chr_condens"/>
</dbReference>
<dbReference type="InterPro" id="IPR009091">
    <property type="entry name" value="RCC1/BLIP-II"/>
</dbReference>
<dbReference type="PANTHER" id="PTHR22870">
    <property type="entry name" value="REGULATOR OF CHROMOSOME CONDENSATION"/>
    <property type="match status" value="1"/>
</dbReference>
<feature type="repeat" description="RCC1" evidence="2">
    <location>
        <begin position="349"/>
        <end position="406"/>
    </location>
</feature>
<comment type="caution">
    <text evidence="4">The sequence shown here is derived from an EMBL/GenBank/DDBJ whole genome shotgun (WGS) entry which is preliminary data.</text>
</comment>
<dbReference type="EMBL" id="JBAMMX010000027">
    <property type="protein sequence ID" value="KAK6912749.1"/>
    <property type="molecule type" value="Genomic_DNA"/>
</dbReference>
<dbReference type="Gene3D" id="2.130.10.30">
    <property type="entry name" value="Regulator of chromosome condensation 1/beta-lactamase-inhibitor protein II"/>
    <property type="match status" value="2"/>
</dbReference>
<name>A0AAN8YRL7_9MAGN</name>
<accession>A0AAN8YRL7</accession>